<gene>
    <name evidence="3" type="ORF">VPNG_00793</name>
</gene>
<organism evidence="3 4">
    <name type="scientific">Cytospora leucostoma</name>
    <dbReference type="NCBI Taxonomy" id="1230097"/>
    <lineage>
        <taxon>Eukaryota</taxon>
        <taxon>Fungi</taxon>
        <taxon>Dikarya</taxon>
        <taxon>Ascomycota</taxon>
        <taxon>Pezizomycotina</taxon>
        <taxon>Sordariomycetes</taxon>
        <taxon>Sordariomycetidae</taxon>
        <taxon>Diaporthales</taxon>
        <taxon>Cytosporaceae</taxon>
        <taxon>Cytospora</taxon>
    </lineage>
</organism>
<dbReference type="Pfam" id="PF20150">
    <property type="entry name" value="2EXR"/>
    <property type="match status" value="1"/>
</dbReference>
<evidence type="ECO:0000259" key="2">
    <source>
        <dbReference type="Pfam" id="PF20150"/>
    </source>
</evidence>
<sequence length="446" mass="50213">MADEESVATSEEMVPSHEHGLPQHLAPDAISPATQDKVAAAFQRFSELPKELREMVWEFAVEDGLERVFHAKRQNRRAKGRNRRYYTMSFWNRPNPPGIVHACQESRAIAKKHLSFIPTDTTGNGTWWNPKLDIMYIDQNFEAYWLRRLSQRGWNLAVQRVAIDWRLCLITMTPRHAPVGSPVYELDPCFAFVIVRLLQNYPGVRSVSIFYPEWQHTDLKTPSEETLVKNQPISGLTDITTETNLIGNCLGCLRNDWNLRFDKQSLRFDLELKFQDMDCAKSHIERHNKITDKAHSHPILKPGFVFDWQAPMSWPRGSDSPTASTTGRIFTPVTTTVDGYSDTASTAGISAPSATVPWPGKTYKIKHLASGRLITLLLGGTGPALKETAGWVFGILCQGDTWDITNNYDISFHENYTITVRATSAFGTIQKAAISSLPGTMTSSGR</sequence>
<dbReference type="InterPro" id="IPR045518">
    <property type="entry name" value="2EXR"/>
</dbReference>
<proteinExistence type="predicted"/>
<dbReference type="InParanoid" id="A0A423XMH5"/>
<dbReference type="PANTHER" id="PTHR35910">
    <property type="entry name" value="2EXR DOMAIN-CONTAINING PROTEIN"/>
    <property type="match status" value="1"/>
</dbReference>
<reference evidence="3 4" key="1">
    <citation type="submission" date="2015-09" db="EMBL/GenBank/DDBJ databases">
        <title>Host preference determinants of Valsa canker pathogens revealed by comparative genomics.</title>
        <authorList>
            <person name="Yin Z."/>
            <person name="Huang L."/>
        </authorList>
    </citation>
    <scope>NUCLEOTIDE SEQUENCE [LARGE SCALE GENOMIC DNA]</scope>
    <source>
        <strain evidence="3 4">SXYLt</strain>
    </source>
</reference>
<dbReference type="Proteomes" id="UP000285146">
    <property type="component" value="Unassembled WGS sequence"/>
</dbReference>
<keyword evidence="4" id="KW-1185">Reference proteome</keyword>
<feature type="region of interest" description="Disordered" evidence="1">
    <location>
        <begin position="1"/>
        <end position="28"/>
    </location>
</feature>
<accession>A0A423XMH5</accession>
<evidence type="ECO:0000256" key="1">
    <source>
        <dbReference type="SAM" id="MobiDB-lite"/>
    </source>
</evidence>
<protein>
    <recommendedName>
        <fullName evidence="2">2EXR domain-containing protein</fullName>
    </recommendedName>
</protein>
<dbReference type="OrthoDB" id="3561261at2759"/>
<evidence type="ECO:0000313" key="4">
    <source>
        <dbReference type="Proteomes" id="UP000285146"/>
    </source>
</evidence>
<dbReference type="EMBL" id="LKEB01000002">
    <property type="protein sequence ID" value="ROW17740.1"/>
    <property type="molecule type" value="Genomic_DNA"/>
</dbReference>
<name>A0A423XMH5_9PEZI</name>
<evidence type="ECO:0000313" key="3">
    <source>
        <dbReference type="EMBL" id="ROW17740.1"/>
    </source>
</evidence>
<comment type="caution">
    <text evidence="3">The sequence shown here is derived from an EMBL/GenBank/DDBJ whole genome shotgun (WGS) entry which is preliminary data.</text>
</comment>
<dbReference type="AlphaFoldDB" id="A0A423XMH5"/>
<dbReference type="PANTHER" id="PTHR35910:SF6">
    <property type="entry name" value="2EXR DOMAIN-CONTAINING PROTEIN"/>
    <property type="match status" value="1"/>
</dbReference>
<feature type="domain" description="2EXR" evidence="2">
    <location>
        <begin position="42"/>
        <end position="135"/>
    </location>
</feature>